<accession>A0ABT0CBG0</accession>
<dbReference type="InterPro" id="IPR003594">
    <property type="entry name" value="HATPase_dom"/>
</dbReference>
<dbReference type="PRINTS" id="PR00344">
    <property type="entry name" value="BCTRLSENSOR"/>
</dbReference>
<evidence type="ECO:0000256" key="2">
    <source>
        <dbReference type="ARBA" id="ARBA00006402"/>
    </source>
</evidence>
<evidence type="ECO:0000259" key="11">
    <source>
        <dbReference type="PROSITE" id="PS50110"/>
    </source>
</evidence>
<dbReference type="RefSeq" id="WP_244350401.1">
    <property type="nucleotide sequence ID" value="NZ_JAFIRA010000021.1"/>
</dbReference>
<sequence length="592" mass="66537">MQPPLVHTSEDRLANFSSSTVLLVDDDLSTRAYLAHLLTHEGYRVVEAEEGEQALALYTQTQPQIVLLDALMPGMDGFECCQKLQALDADLPCLMITSLDDQASVDKAFAAGASDYITKPIHWPVMRQRIQHLLKARQNLLNLRQQAAREQALNSVVRAIRTSLELDEVFSVATREICQLLEADRVSISRYQPQQQDWRVISEYHIQADSYLGCSIPDSDNPIAQLLKQGKVVTLETVSKAKDWICIPSMARAYPGSWLLVPLYGSSESAESVPPTLWGSLCLQLKTARPGWLATSHDLILALADHLSIAIQQAELFQQIQELNHTLEEKVQARTAQLDRQVQELQRLDHLKNDFLSTVSHELRTPLSSIKMGIRLLSSALLPSNGIPKPPDAEKVARYLNVLDKECEREIKLVEDLLELQRLEVLFGSQQPHWLDLKEWLPQITDPFAELARSHNQLFSLECPPDLPPICTLPEILRAVLAELLQNAHKFTPTDQLISLSVHNHPDHLEIQILNTGVTIPPQEQERVFEKFYRVPNPDPWRQGGTGLGLALVQQRMVLLQGSIHLSSEAEHTCFTLRLPRVLSLSSKGKSA</sequence>
<evidence type="ECO:0000313" key="12">
    <source>
        <dbReference type="EMBL" id="MCJ2543123.1"/>
    </source>
</evidence>
<proteinExistence type="inferred from homology"/>
<feature type="domain" description="Response regulatory" evidence="11">
    <location>
        <begin position="20"/>
        <end position="134"/>
    </location>
</feature>
<dbReference type="InterPro" id="IPR036097">
    <property type="entry name" value="HisK_dim/P_sf"/>
</dbReference>
<dbReference type="InterPro" id="IPR011006">
    <property type="entry name" value="CheY-like_superfamily"/>
</dbReference>
<dbReference type="SMART" id="SM00387">
    <property type="entry name" value="HATPase_c"/>
    <property type="match status" value="1"/>
</dbReference>
<dbReference type="InterPro" id="IPR005467">
    <property type="entry name" value="His_kinase_dom"/>
</dbReference>
<dbReference type="CDD" id="cd00082">
    <property type="entry name" value="HisKA"/>
    <property type="match status" value="1"/>
</dbReference>
<dbReference type="Pfam" id="PF01590">
    <property type="entry name" value="GAF"/>
    <property type="match status" value="1"/>
</dbReference>
<feature type="modified residue" description="4-aspartylphosphate" evidence="8">
    <location>
        <position position="69"/>
    </location>
</feature>
<dbReference type="SUPFAM" id="SSF55874">
    <property type="entry name" value="ATPase domain of HSP90 chaperone/DNA topoisomerase II/histidine kinase"/>
    <property type="match status" value="1"/>
</dbReference>
<dbReference type="Pfam" id="PF00072">
    <property type="entry name" value="Response_reg"/>
    <property type="match status" value="1"/>
</dbReference>
<dbReference type="Pfam" id="PF02518">
    <property type="entry name" value="HATPase_c"/>
    <property type="match status" value="1"/>
</dbReference>
<dbReference type="InterPro" id="IPR029016">
    <property type="entry name" value="GAF-like_dom_sf"/>
</dbReference>
<dbReference type="InterPro" id="IPR003661">
    <property type="entry name" value="HisK_dim/P_dom"/>
</dbReference>
<dbReference type="InterPro" id="IPR016132">
    <property type="entry name" value="Phyto_chromo_attachment"/>
</dbReference>
<feature type="domain" description="Histidine kinase" evidence="10">
    <location>
        <begin position="358"/>
        <end position="583"/>
    </location>
</feature>
<dbReference type="SMART" id="SM00388">
    <property type="entry name" value="HisKA"/>
    <property type="match status" value="1"/>
</dbReference>
<dbReference type="Gene3D" id="3.40.50.2300">
    <property type="match status" value="1"/>
</dbReference>
<dbReference type="InterPro" id="IPR004358">
    <property type="entry name" value="Sig_transdc_His_kin-like_C"/>
</dbReference>
<dbReference type="InterPro" id="IPR003018">
    <property type="entry name" value="GAF"/>
</dbReference>
<evidence type="ECO:0000259" key="9">
    <source>
        <dbReference type="PROSITE" id="PS50046"/>
    </source>
</evidence>
<evidence type="ECO:0000256" key="8">
    <source>
        <dbReference type="PROSITE-ProRule" id="PRU00169"/>
    </source>
</evidence>
<dbReference type="Gene3D" id="1.10.287.130">
    <property type="match status" value="1"/>
</dbReference>
<dbReference type="InterPro" id="IPR036890">
    <property type="entry name" value="HATPase_C_sf"/>
</dbReference>
<dbReference type="SMART" id="SM00448">
    <property type="entry name" value="REC"/>
    <property type="match status" value="1"/>
</dbReference>
<evidence type="ECO:0000259" key="10">
    <source>
        <dbReference type="PROSITE" id="PS50109"/>
    </source>
</evidence>
<dbReference type="SMART" id="SM00065">
    <property type="entry name" value="GAF"/>
    <property type="match status" value="1"/>
</dbReference>
<dbReference type="PROSITE" id="PS50110">
    <property type="entry name" value="RESPONSE_REGULATORY"/>
    <property type="match status" value="1"/>
</dbReference>
<comment type="catalytic activity">
    <reaction evidence="1">
        <text>ATP + protein L-histidine = ADP + protein N-phospho-L-histidine.</text>
        <dbReference type="EC" id="2.7.13.3"/>
    </reaction>
</comment>
<name>A0ABT0CBG0_THEVL</name>
<dbReference type="PROSITE" id="PS50109">
    <property type="entry name" value="HIS_KIN"/>
    <property type="match status" value="1"/>
</dbReference>
<keyword evidence="13" id="KW-1185">Reference proteome</keyword>
<dbReference type="InterPro" id="IPR001789">
    <property type="entry name" value="Sig_transdc_resp-reg_receiver"/>
</dbReference>
<dbReference type="SUPFAM" id="SSF52172">
    <property type="entry name" value="CheY-like"/>
    <property type="match status" value="1"/>
</dbReference>
<dbReference type="SUPFAM" id="SSF55781">
    <property type="entry name" value="GAF domain-like"/>
    <property type="match status" value="1"/>
</dbReference>
<evidence type="ECO:0000256" key="6">
    <source>
        <dbReference type="ARBA" id="ARBA00022777"/>
    </source>
</evidence>
<keyword evidence="6" id="KW-0418">Kinase</keyword>
<evidence type="ECO:0000256" key="1">
    <source>
        <dbReference type="ARBA" id="ARBA00000085"/>
    </source>
</evidence>
<comment type="similarity">
    <text evidence="2">In the N-terminal section; belongs to the phytochrome family.</text>
</comment>
<evidence type="ECO:0000256" key="7">
    <source>
        <dbReference type="ARBA" id="ARBA00023012"/>
    </source>
</evidence>
<dbReference type="SUPFAM" id="SSF47384">
    <property type="entry name" value="Homodimeric domain of signal transducing histidine kinase"/>
    <property type="match status" value="1"/>
</dbReference>
<reference evidence="12" key="1">
    <citation type="submission" date="2021-02" db="EMBL/GenBank/DDBJ databases">
        <title>The CRISPR/cas machinery reduction and long-range gene transfer in the hot spring cyanobacterium Synechococcus.</title>
        <authorList>
            <person name="Dvorak P."/>
            <person name="Jahodarova E."/>
            <person name="Hasler P."/>
            <person name="Poulickova A."/>
        </authorList>
    </citation>
    <scope>NUCLEOTIDE SEQUENCE</scope>
    <source>
        <strain evidence="12">Rupite</strain>
    </source>
</reference>
<keyword evidence="5" id="KW-0808">Transferase</keyword>
<evidence type="ECO:0000313" key="13">
    <source>
        <dbReference type="Proteomes" id="UP000830835"/>
    </source>
</evidence>
<evidence type="ECO:0000256" key="5">
    <source>
        <dbReference type="ARBA" id="ARBA00022679"/>
    </source>
</evidence>
<comment type="caution">
    <text evidence="12">The sequence shown here is derived from an EMBL/GenBank/DDBJ whole genome shotgun (WGS) entry which is preliminary data.</text>
</comment>
<dbReference type="PROSITE" id="PS50046">
    <property type="entry name" value="PHYTOCHROME_2"/>
    <property type="match status" value="1"/>
</dbReference>
<dbReference type="Pfam" id="PF00512">
    <property type="entry name" value="HisKA"/>
    <property type="match status" value="1"/>
</dbReference>
<keyword evidence="7" id="KW-0902">Two-component regulatory system</keyword>
<dbReference type="Gene3D" id="3.30.565.10">
    <property type="entry name" value="Histidine kinase-like ATPase, C-terminal domain"/>
    <property type="match status" value="1"/>
</dbReference>
<feature type="domain" description="Phytochrome chromophore attachment site" evidence="9">
    <location>
        <begin position="165"/>
        <end position="225"/>
    </location>
</feature>
<dbReference type="PANTHER" id="PTHR43547:SF2">
    <property type="entry name" value="HYBRID SIGNAL TRANSDUCTION HISTIDINE KINASE C"/>
    <property type="match status" value="1"/>
</dbReference>
<dbReference type="EC" id="2.7.13.3" evidence="3"/>
<gene>
    <name evidence="12" type="ORF">JX360_09425</name>
</gene>
<dbReference type="EMBL" id="JAFIRA010000021">
    <property type="protein sequence ID" value="MCJ2543123.1"/>
    <property type="molecule type" value="Genomic_DNA"/>
</dbReference>
<dbReference type="Gene3D" id="3.30.450.40">
    <property type="match status" value="1"/>
</dbReference>
<evidence type="ECO:0000256" key="4">
    <source>
        <dbReference type="ARBA" id="ARBA00022553"/>
    </source>
</evidence>
<dbReference type="PANTHER" id="PTHR43547">
    <property type="entry name" value="TWO-COMPONENT HISTIDINE KINASE"/>
    <property type="match status" value="1"/>
</dbReference>
<organism evidence="12 13">
    <name type="scientific">Thermostichus vulcanus str. 'Rupite'</name>
    <dbReference type="NCBI Taxonomy" id="2813851"/>
    <lineage>
        <taxon>Bacteria</taxon>
        <taxon>Bacillati</taxon>
        <taxon>Cyanobacteriota</taxon>
        <taxon>Cyanophyceae</taxon>
        <taxon>Thermostichales</taxon>
        <taxon>Thermostichaceae</taxon>
        <taxon>Thermostichus</taxon>
    </lineage>
</organism>
<dbReference type="Proteomes" id="UP000830835">
    <property type="component" value="Unassembled WGS sequence"/>
</dbReference>
<keyword evidence="4 8" id="KW-0597">Phosphoprotein</keyword>
<evidence type="ECO:0000256" key="3">
    <source>
        <dbReference type="ARBA" id="ARBA00012438"/>
    </source>
</evidence>
<protein>
    <recommendedName>
        <fullName evidence="3">histidine kinase</fullName>
        <ecNumber evidence="3">2.7.13.3</ecNumber>
    </recommendedName>
</protein>